<dbReference type="OrthoDB" id="5511246at2759"/>
<name>A0A1Y1W397_9FUNG</name>
<evidence type="ECO:0000313" key="3">
    <source>
        <dbReference type="EMBL" id="ORX68001.1"/>
    </source>
</evidence>
<evidence type="ECO:0000313" key="4">
    <source>
        <dbReference type="Proteomes" id="UP000193922"/>
    </source>
</evidence>
<dbReference type="Pfam" id="PF14934">
    <property type="entry name" value="TMEM254"/>
    <property type="match status" value="1"/>
</dbReference>
<dbReference type="Proteomes" id="UP000193922">
    <property type="component" value="Unassembled WGS sequence"/>
</dbReference>
<feature type="transmembrane region" description="Helical" evidence="2">
    <location>
        <begin position="133"/>
        <end position="153"/>
    </location>
</feature>
<dbReference type="GeneID" id="63808269"/>
<keyword evidence="2" id="KW-1133">Transmembrane helix</keyword>
<feature type="region of interest" description="Disordered" evidence="1">
    <location>
        <begin position="1"/>
        <end position="25"/>
    </location>
</feature>
<keyword evidence="2" id="KW-0472">Membrane</keyword>
<evidence type="ECO:0000256" key="2">
    <source>
        <dbReference type="SAM" id="Phobius"/>
    </source>
</evidence>
<protein>
    <recommendedName>
        <fullName evidence="5">DUF2470 domain-containing protein</fullName>
    </recommendedName>
</protein>
<feature type="transmembrane region" description="Helical" evidence="2">
    <location>
        <begin position="173"/>
        <end position="195"/>
    </location>
</feature>
<evidence type="ECO:0008006" key="5">
    <source>
        <dbReference type="Google" id="ProtNLM"/>
    </source>
</evidence>
<feature type="transmembrane region" description="Helical" evidence="2">
    <location>
        <begin position="215"/>
        <end position="235"/>
    </location>
</feature>
<evidence type="ECO:0000256" key="1">
    <source>
        <dbReference type="SAM" id="MobiDB-lite"/>
    </source>
</evidence>
<dbReference type="EMBL" id="MCFD01000011">
    <property type="protein sequence ID" value="ORX68001.1"/>
    <property type="molecule type" value="Genomic_DNA"/>
</dbReference>
<keyword evidence="4" id="KW-1185">Reference proteome</keyword>
<reference evidence="3 4" key="1">
    <citation type="submission" date="2016-07" db="EMBL/GenBank/DDBJ databases">
        <title>Pervasive Adenine N6-methylation of Active Genes in Fungi.</title>
        <authorList>
            <consortium name="DOE Joint Genome Institute"/>
            <person name="Mondo S.J."/>
            <person name="Dannebaum R.O."/>
            <person name="Kuo R.C."/>
            <person name="Labutti K."/>
            <person name="Haridas S."/>
            <person name="Kuo A."/>
            <person name="Salamov A."/>
            <person name="Ahrendt S.R."/>
            <person name="Lipzen A."/>
            <person name="Sullivan W."/>
            <person name="Andreopoulos W.B."/>
            <person name="Clum A."/>
            <person name="Lindquist E."/>
            <person name="Daum C."/>
            <person name="Ramamoorthy G.K."/>
            <person name="Gryganskyi A."/>
            <person name="Culley D."/>
            <person name="Magnuson J.K."/>
            <person name="James T.Y."/>
            <person name="O'Malley M.A."/>
            <person name="Stajich J.E."/>
            <person name="Spatafora J.W."/>
            <person name="Visel A."/>
            <person name="Grigoriev I.V."/>
        </authorList>
    </citation>
    <scope>NUCLEOTIDE SEQUENCE [LARGE SCALE GENOMIC DNA]</scope>
    <source>
        <strain evidence="3 4">ATCC 12442</strain>
    </source>
</reference>
<organism evidence="3 4">
    <name type="scientific">Linderina pennispora</name>
    <dbReference type="NCBI Taxonomy" id="61395"/>
    <lineage>
        <taxon>Eukaryota</taxon>
        <taxon>Fungi</taxon>
        <taxon>Fungi incertae sedis</taxon>
        <taxon>Zoopagomycota</taxon>
        <taxon>Kickxellomycotina</taxon>
        <taxon>Kickxellomycetes</taxon>
        <taxon>Kickxellales</taxon>
        <taxon>Kickxellaceae</taxon>
        <taxon>Linderina</taxon>
    </lineage>
</organism>
<gene>
    <name evidence="3" type="ORF">DL89DRAFT_39790</name>
</gene>
<dbReference type="InterPro" id="IPR028110">
    <property type="entry name" value="TMEM254"/>
</dbReference>
<dbReference type="RefSeq" id="XP_040741847.1">
    <property type="nucleotide sequence ID" value="XM_040891621.1"/>
</dbReference>
<dbReference type="AlphaFoldDB" id="A0A1Y1W397"/>
<proteinExistence type="predicted"/>
<accession>A0A1Y1W397</accession>
<comment type="caution">
    <text evidence="3">The sequence shown here is derived from an EMBL/GenBank/DDBJ whole genome shotgun (WGS) entry which is preliminary data.</text>
</comment>
<sequence length="256" mass="29715">MTPELTNGVHSDKSHPRSNGSLSAEKDHVLDRLNDHYDRDILDFVRYYGCCPEAQCAHVLDLDIDTITIEWSWKNGDVTCKETRKFDINKQWGPATTMRRVMDMAHDAHRALLMRRVRELSSKDERTPIVFKLPPMPIVVATIGGFLALWYFAYTNQQNLVTLWVYWVLPQRLFRFMLGSLILVHSAEAIVMFLACRRYRRREPHTMRLSTQLQYTFSTLVFGLFSGIQFTRQAFKHSDLAMSVQLGVEEAASQVR</sequence>
<keyword evidence="2" id="KW-0812">Transmembrane</keyword>